<feature type="chain" id="PRO_5047160743" evidence="8">
    <location>
        <begin position="24"/>
        <end position="1020"/>
    </location>
</feature>
<dbReference type="EMBL" id="CAXJRC010000011">
    <property type="protein sequence ID" value="CAL2105919.1"/>
    <property type="molecule type" value="Genomic_DNA"/>
</dbReference>
<comment type="subcellular location">
    <subcellularLocation>
        <location evidence="1 7">Cell outer membrane</location>
        <topology evidence="1 7">Multi-pass membrane protein</topology>
    </subcellularLocation>
</comment>
<comment type="caution">
    <text evidence="10">The sequence shown here is derived from an EMBL/GenBank/DDBJ whole genome shotgun (WGS) entry which is preliminary data.</text>
</comment>
<dbReference type="Gene3D" id="2.170.130.10">
    <property type="entry name" value="TonB-dependent receptor, plug domain"/>
    <property type="match status" value="1"/>
</dbReference>
<keyword evidence="2 7" id="KW-0813">Transport</keyword>
<protein>
    <submittedName>
        <fullName evidence="10">TonB-dependent starch-binding outer membrane protein SusC</fullName>
    </submittedName>
</protein>
<dbReference type="Pfam" id="PF13715">
    <property type="entry name" value="CarbopepD_reg_2"/>
    <property type="match status" value="1"/>
</dbReference>
<dbReference type="SUPFAM" id="SSF56935">
    <property type="entry name" value="Porins"/>
    <property type="match status" value="1"/>
</dbReference>
<keyword evidence="3 7" id="KW-1134">Transmembrane beta strand</keyword>
<evidence type="ECO:0000256" key="2">
    <source>
        <dbReference type="ARBA" id="ARBA00022448"/>
    </source>
</evidence>
<keyword evidence="6 7" id="KW-0998">Cell outer membrane</keyword>
<evidence type="ECO:0000256" key="7">
    <source>
        <dbReference type="PROSITE-ProRule" id="PRU01360"/>
    </source>
</evidence>
<reference evidence="10 11" key="1">
    <citation type="submission" date="2024-05" db="EMBL/GenBank/DDBJ databases">
        <authorList>
            <person name="Duchaud E."/>
        </authorList>
    </citation>
    <scope>NUCLEOTIDE SEQUENCE [LARGE SCALE GENOMIC DNA]</scope>
    <source>
        <strain evidence="10">Ena-SAMPLE-TAB-13-05-2024-13:56:06:370-140305</strain>
    </source>
</reference>
<dbReference type="NCBIfam" id="TIGR04057">
    <property type="entry name" value="SusC_RagA_signa"/>
    <property type="match status" value="1"/>
</dbReference>
<evidence type="ECO:0000256" key="6">
    <source>
        <dbReference type="ARBA" id="ARBA00023237"/>
    </source>
</evidence>
<evidence type="ECO:0000256" key="3">
    <source>
        <dbReference type="ARBA" id="ARBA00022452"/>
    </source>
</evidence>
<feature type="domain" description="TonB-dependent receptor plug" evidence="9">
    <location>
        <begin position="118"/>
        <end position="242"/>
    </location>
</feature>
<comment type="similarity">
    <text evidence="7">Belongs to the TonB-dependent receptor family.</text>
</comment>
<evidence type="ECO:0000313" key="10">
    <source>
        <dbReference type="EMBL" id="CAL2105919.1"/>
    </source>
</evidence>
<dbReference type="InterPro" id="IPR023997">
    <property type="entry name" value="TonB-dep_OMP_SusC/RagA_CS"/>
</dbReference>
<dbReference type="RefSeq" id="WP_348737754.1">
    <property type="nucleotide sequence ID" value="NZ_CAXJRC010000011.1"/>
</dbReference>
<dbReference type="InterPro" id="IPR023996">
    <property type="entry name" value="TonB-dep_OMP_SusC/RagA"/>
</dbReference>
<keyword evidence="4 7" id="KW-0812">Transmembrane</keyword>
<dbReference type="InterPro" id="IPR012910">
    <property type="entry name" value="Plug_dom"/>
</dbReference>
<dbReference type="InterPro" id="IPR036942">
    <property type="entry name" value="Beta-barrel_TonB_sf"/>
</dbReference>
<keyword evidence="5 7" id="KW-0472">Membrane</keyword>
<dbReference type="Pfam" id="PF07715">
    <property type="entry name" value="Plug"/>
    <property type="match status" value="1"/>
</dbReference>
<evidence type="ECO:0000313" key="11">
    <source>
        <dbReference type="Proteomes" id="UP001497602"/>
    </source>
</evidence>
<evidence type="ECO:0000256" key="4">
    <source>
        <dbReference type="ARBA" id="ARBA00022692"/>
    </source>
</evidence>
<keyword evidence="11" id="KW-1185">Reference proteome</keyword>
<dbReference type="NCBIfam" id="TIGR04056">
    <property type="entry name" value="OMP_RagA_SusC"/>
    <property type="match status" value="1"/>
</dbReference>
<dbReference type="Gene3D" id="2.60.40.1120">
    <property type="entry name" value="Carboxypeptidase-like, regulatory domain"/>
    <property type="match status" value="1"/>
</dbReference>
<proteinExistence type="inferred from homology"/>
<dbReference type="Proteomes" id="UP001497602">
    <property type="component" value="Unassembled WGS sequence"/>
</dbReference>
<evidence type="ECO:0000256" key="8">
    <source>
        <dbReference type="SAM" id="SignalP"/>
    </source>
</evidence>
<keyword evidence="8" id="KW-0732">Signal</keyword>
<dbReference type="InterPro" id="IPR037066">
    <property type="entry name" value="Plug_dom_sf"/>
</dbReference>
<dbReference type="Gene3D" id="2.40.170.20">
    <property type="entry name" value="TonB-dependent receptor, beta-barrel domain"/>
    <property type="match status" value="1"/>
</dbReference>
<evidence type="ECO:0000256" key="5">
    <source>
        <dbReference type="ARBA" id="ARBA00023136"/>
    </source>
</evidence>
<dbReference type="InterPro" id="IPR008969">
    <property type="entry name" value="CarboxyPept-like_regulatory"/>
</dbReference>
<dbReference type="PROSITE" id="PS52016">
    <property type="entry name" value="TONB_DEPENDENT_REC_3"/>
    <property type="match status" value="1"/>
</dbReference>
<gene>
    <name evidence="10" type="ORF">T190115A13A_10075</name>
</gene>
<accession>A0ABP1FBZ1</accession>
<evidence type="ECO:0000259" key="9">
    <source>
        <dbReference type="Pfam" id="PF07715"/>
    </source>
</evidence>
<dbReference type="InterPro" id="IPR039426">
    <property type="entry name" value="TonB-dep_rcpt-like"/>
</dbReference>
<name>A0ABP1FBZ1_9FLAO</name>
<evidence type="ECO:0000256" key="1">
    <source>
        <dbReference type="ARBA" id="ARBA00004571"/>
    </source>
</evidence>
<feature type="signal peptide" evidence="8">
    <location>
        <begin position="1"/>
        <end position="23"/>
    </location>
</feature>
<dbReference type="SUPFAM" id="SSF49464">
    <property type="entry name" value="Carboxypeptidase regulatory domain-like"/>
    <property type="match status" value="1"/>
</dbReference>
<sequence length="1020" mass="111476">MKKNKILLLLLCFSFLLIQVTMAQEKTITGVVTSKMDGEPLPGVSVVVQGTTKGVETDFDGNYQIKVATGKTLVFNYVGMKQKAIVVQNQTQLNVALEEDSLLDEVVVTALGIKKEKKALGYAVSNVKAEDLQMAKDPNVVNSLQGRVAGLEINQASAGVGSANRMVIRGNNSITGSNQALYVVDGVPIDNTENSGNVDEWGNGFSIGNGVADINPDDIESVSVLKGANAAALYGARASNGVIMITTKKGKKGKMSIGFNSSVTFEEVAFLPEFQNTYGQGSLGAIPTDGSLRSFGSWGPKLDGSNQLLWTDKNGRYEANPNNVKDFFSGGSTMINSFYVDGGSEKMTSRISYTRSDIHGVVPNNELQKNAFAAYSKLDIGKLTVDLKANYINQKVNNRPALSVWPDNVVNALYSMPRNVNINELEANPTVVPRSGSFNNPFSSVNTVGTEDVRNRVFGYVRANYQFNDNLNAVIRAGTDYTTQSFLGWAPQNHPTIAGGRVSDNTYTNQETNIDFLVTYTRELNEDLTATVTGGGNRLDYKGTVKGGEGNGLRLPGIYNVLNTESYVSDQGTGVYERRVNSLYSTLDLDFRGYLFAQITARNDWSSVLPSNNNSFFYPSVSLSAVITDMFGIGSEDLNYLKLRGSWAQVGSDGDIGSYIIHSRYLTEPTYLNNGVLTTTNVKPNPNLLPQTTKSLEFGLEGKFIKNRLGVDFSYYDTQTEDQVIRLPAPVESGYEEFLLNEGTLINKGIEVGINYDIIKKEDVSWNLGINYSHNRTTVQDLSTDVIPLAPITGNTPFRILATNNGRYGDIVGFGYKRNDQGQILVGDDGRPLASDEQQTFGNFNPDWLGGVTSDFRYKDFSLRFLVSSKVGGQILSRTDMILDVNGNSTRTLQGRENGIVVPNSIVESSGAVNTTAVPAQQYYQTVAGERIIEDYVFDADYIKLKELAIGYNLPKTLLSKLNISSASIQLIGRNLFFFHRETESFDPEVSGFNTRNAQGIELLSLPGTRSYGLNLSVKF</sequence>
<organism evidence="10 11">
    <name type="scientific">Tenacibaculum vairaonense</name>
    <dbReference type="NCBI Taxonomy" id="3137860"/>
    <lineage>
        <taxon>Bacteria</taxon>
        <taxon>Pseudomonadati</taxon>
        <taxon>Bacteroidota</taxon>
        <taxon>Flavobacteriia</taxon>
        <taxon>Flavobacteriales</taxon>
        <taxon>Flavobacteriaceae</taxon>
        <taxon>Tenacibaculum</taxon>
    </lineage>
</organism>